<reference evidence="1 2" key="1">
    <citation type="submission" date="2016-06" db="EMBL/GenBank/DDBJ databases">
        <authorList>
            <person name="Kjaerup R.B."/>
            <person name="Dalgaard T.S."/>
            <person name="Juul-Madsen H.R."/>
        </authorList>
    </citation>
    <scope>NUCLEOTIDE SEQUENCE [LARGE SCALE GENOMIC DNA]</scope>
    <source>
        <strain evidence="1">3</strain>
    </source>
</reference>
<sequence>MRVDPHVNSIAQLAAEIDVIHQQAVNEYTPLVEGILRTRSQDTRQIDQTLDDLLSFCCFEPALDLYRRLCRHYWDIDPVATASHVYAYRTTWDADEGRH</sequence>
<evidence type="ECO:0000313" key="2">
    <source>
        <dbReference type="Proteomes" id="UP000199169"/>
    </source>
</evidence>
<organism evidence="1 2">
    <name type="scientific">Candidatus Accumulibacter aalborgensis</name>
    <dbReference type="NCBI Taxonomy" id="1860102"/>
    <lineage>
        <taxon>Bacteria</taxon>
        <taxon>Pseudomonadati</taxon>
        <taxon>Pseudomonadota</taxon>
        <taxon>Betaproteobacteria</taxon>
        <taxon>Candidatus Accumulibacter</taxon>
    </lineage>
</organism>
<keyword evidence="2" id="KW-1185">Reference proteome</keyword>
<name>A0A1A8XPU3_9PROT</name>
<proteinExistence type="predicted"/>
<dbReference type="AlphaFoldDB" id="A0A1A8XPU3"/>
<evidence type="ECO:0000313" key="1">
    <source>
        <dbReference type="EMBL" id="SBT06661.1"/>
    </source>
</evidence>
<accession>A0A1A8XPU3</accession>
<gene>
    <name evidence="1" type="ORF">ACCAA_350065</name>
</gene>
<dbReference type="STRING" id="1860102.ACCAA_350065"/>
<protein>
    <submittedName>
        <fullName evidence="1">Uncharacterized protein</fullName>
    </submittedName>
</protein>
<dbReference type="Proteomes" id="UP000199169">
    <property type="component" value="Unassembled WGS sequence"/>
</dbReference>
<dbReference type="EMBL" id="FLQX01000111">
    <property type="protein sequence ID" value="SBT06661.1"/>
    <property type="molecule type" value="Genomic_DNA"/>
</dbReference>